<comment type="caution">
    <text evidence="2">The sequence shown here is derived from an EMBL/GenBank/DDBJ whole genome shotgun (WGS) entry which is preliminary data.</text>
</comment>
<dbReference type="EMBL" id="JAUCMV010000004">
    <property type="protein sequence ID" value="KAK0402306.1"/>
    <property type="molecule type" value="Genomic_DNA"/>
</dbReference>
<feature type="signal peptide" evidence="1">
    <location>
        <begin position="1"/>
        <end position="25"/>
    </location>
</feature>
<organism evidence="2 3">
    <name type="scientific">Steinernema hermaphroditum</name>
    <dbReference type="NCBI Taxonomy" id="289476"/>
    <lineage>
        <taxon>Eukaryota</taxon>
        <taxon>Metazoa</taxon>
        <taxon>Ecdysozoa</taxon>
        <taxon>Nematoda</taxon>
        <taxon>Chromadorea</taxon>
        <taxon>Rhabditida</taxon>
        <taxon>Tylenchina</taxon>
        <taxon>Panagrolaimomorpha</taxon>
        <taxon>Strongyloidoidea</taxon>
        <taxon>Steinernematidae</taxon>
        <taxon>Steinernema</taxon>
    </lineage>
</organism>
<proteinExistence type="predicted"/>
<dbReference type="Proteomes" id="UP001175271">
    <property type="component" value="Unassembled WGS sequence"/>
</dbReference>
<evidence type="ECO:0000256" key="1">
    <source>
        <dbReference type="SAM" id="SignalP"/>
    </source>
</evidence>
<protein>
    <submittedName>
        <fullName evidence="2">Uncharacterized protein</fullName>
    </submittedName>
</protein>
<keyword evidence="3" id="KW-1185">Reference proteome</keyword>
<keyword evidence="1" id="KW-0732">Signal</keyword>
<evidence type="ECO:0000313" key="2">
    <source>
        <dbReference type="EMBL" id="KAK0402306.1"/>
    </source>
</evidence>
<gene>
    <name evidence="2" type="ORF">QR680_016261</name>
</gene>
<accession>A0AA39HAM1</accession>
<evidence type="ECO:0000313" key="3">
    <source>
        <dbReference type="Proteomes" id="UP001175271"/>
    </source>
</evidence>
<name>A0AA39HAM1_9BILA</name>
<dbReference type="AlphaFoldDB" id="A0AA39HAM1"/>
<sequence length="78" mass="8336">MSTKTLFFALLFLFAFAVSIGECHAGRLSAVDGDVENSCCNGRKPCAAYCKEKGCGFALCLSIDRCEKACKCSRCHAG</sequence>
<reference evidence="2" key="1">
    <citation type="submission" date="2023-06" db="EMBL/GenBank/DDBJ databases">
        <title>Genomic analysis of the entomopathogenic nematode Steinernema hermaphroditum.</title>
        <authorList>
            <person name="Schwarz E.M."/>
            <person name="Heppert J.K."/>
            <person name="Baniya A."/>
            <person name="Schwartz H.T."/>
            <person name="Tan C.-H."/>
            <person name="Antoshechkin I."/>
            <person name="Sternberg P.W."/>
            <person name="Goodrich-Blair H."/>
            <person name="Dillman A.R."/>
        </authorList>
    </citation>
    <scope>NUCLEOTIDE SEQUENCE</scope>
    <source>
        <strain evidence="2">PS9179</strain>
        <tissue evidence="2">Whole animal</tissue>
    </source>
</reference>
<feature type="chain" id="PRO_5041252479" evidence="1">
    <location>
        <begin position="26"/>
        <end position="78"/>
    </location>
</feature>